<dbReference type="AlphaFoldDB" id="A0A7S8E8A1"/>
<evidence type="ECO:0000256" key="1">
    <source>
        <dbReference type="SAM" id="MobiDB-lite"/>
    </source>
</evidence>
<evidence type="ECO:0000313" key="2">
    <source>
        <dbReference type="EMBL" id="QPC82103.1"/>
    </source>
</evidence>
<keyword evidence="3" id="KW-1185">Reference proteome</keyword>
<accession>A0A7S8E8A1</accession>
<dbReference type="RefSeq" id="WP_195170172.1">
    <property type="nucleotide sequence ID" value="NZ_CP062983.1"/>
</dbReference>
<feature type="region of interest" description="Disordered" evidence="1">
    <location>
        <begin position="1"/>
        <end position="46"/>
    </location>
</feature>
<sequence>MPGIVPIMGEDADTGMPVPMYDPNSRKKQVKAIDEAGDKERVARQKEIDKRQKYYDGDQALPLVVEPGEIDENIIVNVYGLTIDKLVKSSRVPTLEVEGGIEKHTNEDGSITKRKSPEQEALDRLLEETDITELVPNALESSAIAGHCFYRIVLPEEGDVTLDNPPHLELVDPRYVTTFWHMATRKLLWYRLSWTFGDAVMRQDIVPVSMVADDVLSLAENTPDVSIDGWVIIEQRKKSRSAVFEIVAVDTWDYPFPPIVDGKVTRRAHTYYGRPLIKSTRPQDAINLVASNTGRIITIHGHPKMFLFGDELGNEVDMRIDGIIDNLDKEARIEQMEMISDLSSSINFYRMLREAFFTEVGATDPTTVKDKIGAATNFVIRMLYDDQIETVTELRRKQGAMLTEAFRRMLYVIGIEADVMDKWPPALPENREETLKNAETEQGLKITSDQTLADEIGRDYADELERRRIEQQNAIDEQVEVRRRVAEMGLMI</sequence>
<feature type="compositionally biased region" description="Basic and acidic residues" evidence="1">
    <location>
        <begin position="31"/>
        <end position="46"/>
    </location>
</feature>
<proteinExistence type="predicted"/>
<reference evidence="2 3" key="1">
    <citation type="submission" date="2020-02" db="EMBL/GenBank/DDBJ databases">
        <authorList>
            <person name="Zheng R.K."/>
            <person name="Sun C.M."/>
        </authorList>
    </citation>
    <scope>NUCLEOTIDE SEQUENCE [LARGE SCALE GENOMIC DNA]</scope>
    <source>
        <strain evidence="3">rifampicinis</strain>
    </source>
</reference>
<dbReference type="KEGG" id="pmet:G4Y79_20835"/>
<evidence type="ECO:0008006" key="4">
    <source>
        <dbReference type="Google" id="ProtNLM"/>
    </source>
</evidence>
<gene>
    <name evidence="2" type="ORF">G4Y79_20835</name>
</gene>
<organism evidence="2 3">
    <name type="scientific">Phototrophicus methaneseepsis</name>
    <dbReference type="NCBI Taxonomy" id="2710758"/>
    <lineage>
        <taxon>Bacteria</taxon>
        <taxon>Bacillati</taxon>
        <taxon>Chloroflexota</taxon>
        <taxon>Candidatus Thermofontia</taxon>
        <taxon>Phototrophicales</taxon>
        <taxon>Phototrophicaceae</taxon>
        <taxon>Phototrophicus</taxon>
    </lineage>
</organism>
<dbReference type="Proteomes" id="UP000594468">
    <property type="component" value="Chromosome"/>
</dbReference>
<dbReference type="EMBL" id="CP062983">
    <property type="protein sequence ID" value="QPC82103.1"/>
    <property type="molecule type" value="Genomic_DNA"/>
</dbReference>
<evidence type="ECO:0000313" key="3">
    <source>
        <dbReference type="Proteomes" id="UP000594468"/>
    </source>
</evidence>
<protein>
    <recommendedName>
        <fullName evidence="4">Phage portal protein</fullName>
    </recommendedName>
</protein>
<name>A0A7S8E8A1_9CHLR</name>